<dbReference type="Gene3D" id="2.20.25.80">
    <property type="entry name" value="WRKY domain"/>
    <property type="match status" value="1"/>
</dbReference>
<dbReference type="InterPro" id="IPR036576">
    <property type="entry name" value="WRKY_dom_sf"/>
</dbReference>
<dbReference type="Gramene" id="novel_model_3286_5bd9a17a">
    <property type="protein sequence ID" value="cds.novel_model_3286_5bd9a17a"/>
    <property type="gene ID" value="novel_gene_1745_5bd9a17a"/>
</dbReference>
<dbReference type="OrthoDB" id="693960at2759"/>
<dbReference type="SMART" id="SM00774">
    <property type="entry name" value="WRKY"/>
    <property type="match status" value="1"/>
</dbReference>
<name>A0A803QZJ8_CANSA</name>
<keyword evidence="2" id="KW-0805">Transcription regulation</keyword>
<keyword evidence="3" id="KW-0238">DNA-binding</keyword>
<proteinExistence type="predicted"/>
<gene>
    <name evidence="8" type="primary">LOC115712128</name>
</gene>
<dbReference type="SUPFAM" id="SSF118290">
    <property type="entry name" value="WRKY DNA-binding domain"/>
    <property type="match status" value="1"/>
</dbReference>
<dbReference type="EnsemblPlants" id="novel_model_3286_5bd9a17a">
    <property type="protein sequence ID" value="cds.novel_model_3286_5bd9a17a"/>
    <property type="gene ID" value="novel_gene_1745_5bd9a17a"/>
</dbReference>
<reference evidence="8" key="2">
    <citation type="submission" date="2021-03" db="UniProtKB">
        <authorList>
            <consortium name="EnsemblPlants"/>
        </authorList>
    </citation>
    <scope>IDENTIFICATION</scope>
</reference>
<dbReference type="Proteomes" id="UP000596661">
    <property type="component" value="Chromosome 4"/>
</dbReference>
<evidence type="ECO:0000256" key="1">
    <source>
        <dbReference type="ARBA" id="ARBA00004123"/>
    </source>
</evidence>
<dbReference type="OMA" id="GATSKNC"/>
<evidence type="ECO:0000259" key="7">
    <source>
        <dbReference type="PROSITE" id="PS50811"/>
    </source>
</evidence>
<dbReference type="GO" id="GO:0005634">
    <property type="term" value="C:nucleus"/>
    <property type="evidence" value="ECO:0007669"/>
    <property type="project" value="UniProtKB-SubCell"/>
</dbReference>
<dbReference type="PANTHER" id="PTHR31221">
    <property type="entry name" value="WRKY TRANSCRIPTION FACTOR PROTEIN 1-RELATED"/>
    <property type="match status" value="1"/>
</dbReference>
<dbReference type="Pfam" id="PF03106">
    <property type="entry name" value="WRKY"/>
    <property type="match status" value="1"/>
</dbReference>
<reference evidence="8" key="1">
    <citation type="submission" date="2018-11" db="EMBL/GenBank/DDBJ databases">
        <authorList>
            <person name="Grassa J C."/>
        </authorList>
    </citation>
    <scope>NUCLEOTIDE SEQUENCE [LARGE SCALE GENOMIC DNA]</scope>
</reference>
<comment type="subcellular location">
    <subcellularLocation>
        <location evidence="1">Nucleus</location>
    </subcellularLocation>
</comment>
<evidence type="ECO:0000256" key="6">
    <source>
        <dbReference type="SAM" id="MobiDB-lite"/>
    </source>
</evidence>
<accession>A0A803QZJ8</accession>
<feature type="domain" description="WRKY" evidence="7">
    <location>
        <begin position="120"/>
        <end position="185"/>
    </location>
</feature>
<dbReference type="FunFam" id="2.20.25.80:FF:000003">
    <property type="entry name" value="WRKY transcription factor 57"/>
    <property type="match status" value="1"/>
</dbReference>
<evidence type="ECO:0000256" key="3">
    <source>
        <dbReference type="ARBA" id="ARBA00023125"/>
    </source>
</evidence>
<keyword evidence="4" id="KW-0804">Transcription</keyword>
<protein>
    <recommendedName>
        <fullName evidence="7">WRKY domain-containing protein</fullName>
    </recommendedName>
</protein>
<keyword evidence="5" id="KW-0539">Nucleus</keyword>
<dbReference type="InterPro" id="IPR044810">
    <property type="entry name" value="WRKY_plant"/>
</dbReference>
<dbReference type="InterPro" id="IPR003657">
    <property type="entry name" value="WRKY_dom"/>
</dbReference>
<dbReference type="PANTHER" id="PTHR31221:SF283">
    <property type="entry name" value="WRKY DOMAIN-CONTAINING PROTEIN"/>
    <property type="match status" value="1"/>
</dbReference>
<dbReference type="AlphaFoldDB" id="A0A803QZJ8"/>
<keyword evidence="9" id="KW-1185">Reference proteome</keyword>
<evidence type="ECO:0000256" key="4">
    <source>
        <dbReference type="ARBA" id="ARBA00023163"/>
    </source>
</evidence>
<dbReference type="EMBL" id="UZAU01000372">
    <property type="status" value="NOT_ANNOTATED_CDS"/>
    <property type="molecule type" value="Genomic_DNA"/>
</dbReference>
<evidence type="ECO:0000256" key="5">
    <source>
        <dbReference type="ARBA" id="ARBA00023242"/>
    </source>
</evidence>
<feature type="region of interest" description="Disordered" evidence="6">
    <location>
        <begin position="201"/>
        <end position="224"/>
    </location>
</feature>
<dbReference type="GO" id="GO:0043565">
    <property type="term" value="F:sequence-specific DNA binding"/>
    <property type="evidence" value="ECO:0007669"/>
    <property type="project" value="InterPro"/>
</dbReference>
<evidence type="ECO:0000256" key="2">
    <source>
        <dbReference type="ARBA" id="ARBA00023015"/>
    </source>
</evidence>
<sequence length="224" mass="25322">MNFHQNPNPNMTHNHFGGNIDPLMDFELSDFLVFEDGGVVLDHHHHQFDSFSSQSFPSPENNFVSSNDGGGGCDDNYGCYTDDQTINSMMIGATSTNTNNKNRKNKMDEVGHRVAFKTKSELEIMDDGFKWRKYGKKSVKNSPNPRNYYKCSSGGCNVKKRVERDREDSSYVITTYDGVHNHETPGVLYYNQMPLMAPNAWNLQPNHHPSHSHSNSHSHSSSSS</sequence>
<dbReference type="PROSITE" id="PS50811">
    <property type="entry name" value="WRKY"/>
    <property type="match status" value="1"/>
</dbReference>
<dbReference type="GO" id="GO:0003700">
    <property type="term" value="F:DNA-binding transcription factor activity"/>
    <property type="evidence" value="ECO:0007669"/>
    <property type="project" value="InterPro"/>
</dbReference>
<evidence type="ECO:0000313" key="9">
    <source>
        <dbReference type="Proteomes" id="UP000596661"/>
    </source>
</evidence>
<organism evidence="8 9">
    <name type="scientific">Cannabis sativa</name>
    <name type="common">Hemp</name>
    <name type="synonym">Marijuana</name>
    <dbReference type="NCBI Taxonomy" id="3483"/>
    <lineage>
        <taxon>Eukaryota</taxon>
        <taxon>Viridiplantae</taxon>
        <taxon>Streptophyta</taxon>
        <taxon>Embryophyta</taxon>
        <taxon>Tracheophyta</taxon>
        <taxon>Spermatophyta</taxon>
        <taxon>Magnoliopsida</taxon>
        <taxon>eudicotyledons</taxon>
        <taxon>Gunneridae</taxon>
        <taxon>Pentapetalae</taxon>
        <taxon>rosids</taxon>
        <taxon>fabids</taxon>
        <taxon>Rosales</taxon>
        <taxon>Cannabaceae</taxon>
        <taxon>Cannabis</taxon>
    </lineage>
</organism>
<evidence type="ECO:0000313" key="8">
    <source>
        <dbReference type="EnsemblPlants" id="cds.novel_model_3286_5bd9a17a"/>
    </source>
</evidence>